<dbReference type="SUPFAM" id="SSF74653">
    <property type="entry name" value="TolA/TonB C-terminal domain"/>
    <property type="match status" value="1"/>
</dbReference>
<name>A0A6J5ESH3_9BURK</name>
<feature type="compositionally biased region" description="Low complexity" evidence="5">
    <location>
        <begin position="116"/>
        <end position="137"/>
    </location>
</feature>
<dbReference type="GO" id="GO:0016020">
    <property type="term" value="C:membrane"/>
    <property type="evidence" value="ECO:0007669"/>
    <property type="project" value="UniProtKB-SubCell"/>
</dbReference>
<evidence type="ECO:0000256" key="5">
    <source>
        <dbReference type="SAM" id="MobiDB-lite"/>
    </source>
</evidence>
<evidence type="ECO:0000313" key="7">
    <source>
        <dbReference type="EMBL" id="VWC30540.1"/>
    </source>
</evidence>
<evidence type="ECO:0000256" key="2">
    <source>
        <dbReference type="ARBA" id="ARBA00022692"/>
    </source>
</evidence>
<dbReference type="Pfam" id="PF03544">
    <property type="entry name" value="TonB_C"/>
    <property type="match status" value="1"/>
</dbReference>
<dbReference type="InterPro" id="IPR037682">
    <property type="entry name" value="TonB_C"/>
</dbReference>
<reference evidence="7 8" key="1">
    <citation type="submission" date="2019-09" db="EMBL/GenBank/DDBJ databases">
        <authorList>
            <person name="Depoorter E."/>
        </authorList>
    </citation>
    <scope>NUCLEOTIDE SEQUENCE [LARGE SCALE GENOMIC DNA]</scope>
    <source>
        <strain evidence="7">LMG 30113</strain>
    </source>
</reference>
<evidence type="ECO:0000256" key="1">
    <source>
        <dbReference type="ARBA" id="ARBA00004167"/>
    </source>
</evidence>
<feature type="domain" description="TonB C-terminal" evidence="6">
    <location>
        <begin position="132"/>
        <end position="221"/>
    </location>
</feature>
<dbReference type="InterPro" id="IPR006260">
    <property type="entry name" value="TonB/TolA_C"/>
</dbReference>
<dbReference type="PROSITE" id="PS52015">
    <property type="entry name" value="TONB_CTD"/>
    <property type="match status" value="1"/>
</dbReference>
<dbReference type="NCBIfam" id="TIGR01352">
    <property type="entry name" value="tonB_Cterm"/>
    <property type="match status" value="1"/>
</dbReference>
<feature type="region of interest" description="Disordered" evidence="5">
    <location>
        <begin position="76"/>
        <end position="137"/>
    </location>
</feature>
<dbReference type="AlphaFoldDB" id="A0A6J5ESH3"/>
<dbReference type="Proteomes" id="UP000494330">
    <property type="component" value="Unassembled WGS sequence"/>
</dbReference>
<comment type="subcellular location">
    <subcellularLocation>
        <location evidence="1">Membrane</location>
        <topology evidence="1">Single-pass membrane protein</topology>
    </subcellularLocation>
</comment>
<evidence type="ECO:0000256" key="3">
    <source>
        <dbReference type="ARBA" id="ARBA00022989"/>
    </source>
</evidence>
<organism evidence="7 8">
    <name type="scientific">Burkholderia paludis</name>
    <dbReference type="NCBI Taxonomy" id="1506587"/>
    <lineage>
        <taxon>Bacteria</taxon>
        <taxon>Pseudomonadati</taxon>
        <taxon>Pseudomonadota</taxon>
        <taxon>Betaproteobacteria</taxon>
        <taxon>Burkholderiales</taxon>
        <taxon>Burkholderiaceae</taxon>
        <taxon>Burkholderia</taxon>
        <taxon>Burkholderia cepacia complex</taxon>
    </lineage>
</organism>
<evidence type="ECO:0000313" key="8">
    <source>
        <dbReference type="Proteomes" id="UP000494330"/>
    </source>
</evidence>
<protein>
    <recommendedName>
        <fullName evidence="6">TonB C-terminal domain-containing protein</fullName>
    </recommendedName>
</protein>
<dbReference type="EMBL" id="CABVQD010000033">
    <property type="protein sequence ID" value="VWC30540.1"/>
    <property type="molecule type" value="Genomic_DNA"/>
</dbReference>
<dbReference type="GO" id="GO:0055085">
    <property type="term" value="P:transmembrane transport"/>
    <property type="evidence" value="ECO:0007669"/>
    <property type="project" value="InterPro"/>
</dbReference>
<gene>
    <name evidence="7" type="ORF">BPA30113_06261</name>
</gene>
<accession>A0A6J5ESH3</accession>
<evidence type="ECO:0000256" key="4">
    <source>
        <dbReference type="ARBA" id="ARBA00023136"/>
    </source>
</evidence>
<keyword evidence="8" id="KW-1185">Reference proteome</keyword>
<sequence length="221" mass="23791">MRRFAVAVVCAAALWSAFLVDAMRLFRGDGPMPHAPETLQMQWVEMPAPVRAAPPAPVHSVAPKPAPVRRAMPTVRPAAPAKGRTAAQPHDAQPVRQPVAPTQSQAAHPAPDEVRAASGAHAGSAAAHPSGSGSAQARLLSQPLPVLPDDLREEGYQAVAVARFLVHADGTFDIDLVKPTPIPRLNQILLETLRRWRFFPATDDGRPVESRQDVRVHFNVD</sequence>
<keyword evidence="4" id="KW-0472">Membrane</keyword>
<dbReference type="Gene3D" id="3.30.1150.10">
    <property type="match status" value="1"/>
</dbReference>
<evidence type="ECO:0000259" key="6">
    <source>
        <dbReference type="PROSITE" id="PS52015"/>
    </source>
</evidence>
<keyword evidence="3" id="KW-1133">Transmembrane helix</keyword>
<proteinExistence type="predicted"/>
<keyword evidence="2" id="KW-0812">Transmembrane</keyword>